<feature type="signal peptide" evidence="2">
    <location>
        <begin position="1"/>
        <end position="22"/>
    </location>
</feature>
<keyword evidence="1" id="KW-0812">Transmembrane</keyword>
<evidence type="ECO:0000259" key="3">
    <source>
        <dbReference type="Pfam" id="PF07853"/>
    </source>
</evidence>
<keyword evidence="1" id="KW-0472">Membrane</keyword>
<feature type="transmembrane region" description="Helical" evidence="1">
    <location>
        <begin position="215"/>
        <end position="233"/>
    </location>
</feature>
<protein>
    <recommendedName>
        <fullName evidence="3">DUF1648 domain-containing protein</fullName>
    </recommendedName>
</protein>
<dbReference type="Proteomes" id="UP000296352">
    <property type="component" value="Chromosome"/>
</dbReference>
<organism evidence="4 5">
    <name type="scientific">Corynebacterium endometrii</name>
    <dbReference type="NCBI Taxonomy" id="2488819"/>
    <lineage>
        <taxon>Bacteria</taxon>
        <taxon>Bacillati</taxon>
        <taxon>Actinomycetota</taxon>
        <taxon>Actinomycetes</taxon>
        <taxon>Mycobacteriales</taxon>
        <taxon>Corynebacteriaceae</taxon>
        <taxon>Corynebacterium</taxon>
    </lineage>
</organism>
<name>A0A4P7QI12_9CORY</name>
<feature type="chain" id="PRO_5020709273" description="DUF1648 domain-containing protein" evidence="2">
    <location>
        <begin position="23"/>
        <end position="323"/>
    </location>
</feature>
<dbReference type="KEGG" id="cee:CENDO_07210"/>
<evidence type="ECO:0000313" key="4">
    <source>
        <dbReference type="EMBL" id="QCB28716.1"/>
    </source>
</evidence>
<gene>
    <name evidence="4" type="ORF">CENDO_07210</name>
</gene>
<dbReference type="RefSeq" id="WP_136141418.1">
    <property type="nucleotide sequence ID" value="NZ_CP039247.1"/>
</dbReference>
<evidence type="ECO:0000313" key="5">
    <source>
        <dbReference type="Proteomes" id="UP000296352"/>
    </source>
</evidence>
<proteinExistence type="predicted"/>
<keyword evidence="1" id="KW-1133">Transmembrane helix</keyword>
<feature type="transmembrane region" description="Helical" evidence="1">
    <location>
        <begin position="189"/>
        <end position="209"/>
    </location>
</feature>
<keyword evidence="2" id="KW-0732">Signal</keyword>
<dbReference type="OrthoDB" id="4409194at2"/>
<keyword evidence="5" id="KW-1185">Reference proteome</keyword>
<feature type="transmembrane region" description="Helical" evidence="1">
    <location>
        <begin position="124"/>
        <end position="147"/>
    </location>
</feature>
<feature type="domain" description="DUF1648" evidence="3">
    <location>
        <begin position="22"/>
        <end position="64"/>
    </location>
</feature>
<evidence type="ECO:0000256" key="2">
    <source>
        <dbReference type="SAM" id="SignalP"/>
    </source>
</evidence>
<feature type="transmembrane region" description="Helical" evidence="1">
    <location>
        <begin position="52"/>
        <end position="78"/>
    </location>
</feature>
<dbReference type="AlphaFoldDB" id="A0A4P7QI12"/>
<dbReference type="InterPro" id="IPR012867">
    <property type="entry name" value="DUF1648"/>
</dbReference>
<reference evidence="4 5" key="1">
    <citation type="submission" date="2019-04" db="EMBL/GenBank/DDBJ databases">
        <title>Corynebacterium endometrii sp. nov., isolated from the uterus of a cow with endometritis.</title>
        <authorList>
            <person name="Ballas P."/>
            <person name="Ruckert C."/>
            <person name="Wagener K."/>
            <person name="Drillich M."/>
            <person name="Kaempfer P."/>
            <person name="Busse H.-J."/>
            <person name="Ehling-Schulz M."/>
        </authorList>
    </citation>
    <scope>NUCLEOTIDE SEQUENCE [LARGE SCALE GENOMIC DNA]</scope>
    <source>
        <strain evidence="4 5">LMM-1653</strain>
    </source>
</reference>
<feature type="transmembrane region" description="Helical" evidence="1">
    <location>
        <begin position="90"/>
        <end position="112"/>
    </location>
</feature>
<evidence type="ECO:0000256" key="1">
    <source>
        <dbReference type="SAM" id="Phobius"/>
    </source>
</evidence>
<dbReference type="Pfam" id="PF07853">
    <property type="entry name" value="DUF1648"/>
    <property type="match status" value="1"/>
</dbReference>
<sequence length="323" mass="33549" precursor="true">MATYSTSRFFATMAAPAFGALAAAGVWGSTVLDRLPEDTATHFRSNGTPDGFMDPAGAVFVPLAIGCVATAALMSMFLSPTTRQGGQARWLAGTASGLGVFLALLIVLVTAANLDLTSGVDARLGFGAIALALITGLVIGVAVGVIITPAPAPRGAEGRPAGARGDFGRSFTLPDGATASWFGYARPGAVVWLIATGTLLSILVIAAIIQDWRPIMVVCVVAILVCASSYFKVSISPRGVQASSLVGFPRIFIPLEDIEDAEVSNVHFGMWGGWGWRWGTRGTGLITRGTEALRVNRTDGKILEITCNEPATAAGVVNALKRR</sequence>
<dbReference type="EMBL" id="CP039247">
    <property type="protein sequence ID" value="QCB28716.1"/>
    <property type="molecule type" value="Genomic_DNA"/>
</dbReference>
<accession>A0A4P7QI12</accession>